<dbReference type="PANTHER" id="PTHR18964:SF173">
    <property type="entry name" value="GLUCOKINASE"/>
    <property type="match status" value="1"/>
</dbReference>
<dbReference type="HOGENOM" id="CLU_036604_13_3_11"/>
<dbReference type="Proteomes" id="UP000003963">
    <property type="component" value="Unassembled WGS sequence"/>
</dbReference>
<accession>D9WSL7</accession>
<comment type="similarity">
    <text evidence="1">Belongs to the ROK (NagC/XylR) family.</text>
</comment>
<dbReference type="STRING" id="457427.SSOG_01870"/>
<sequence>MDHPAIRVTDVHKGDGYEADPVLLPSVPVGLRKVLDLVVSGEATSRAEIARRSGLVRTTVGKQVDHLVARGILEELESSESVRGRPPRVLTLSPRAGTVAVADVDTLASQVAIADLTGRVLAQETVGVRIATGPETVLETVTERLMALLAQCGRDSGRVRAVVMGLPAPVDFQRGCTVRPTGMPGWGGYPVADELRKRFRCPALVDNDANLMALGEAGQEQDGTPLVCIKISAGVGAGIVTAEGELYRGADGAAGDIGHIRAVGGGGDVLCSCGNDGCLSALASRPAVLRSLGIPESTDEDPLHGVRVLAERVADNEPNAVRALRQAGTDVGEIAAMLVSMFNPRTLVVGGPLSELRDDLLSGVRAVVYQRGLALATSKMTITTPRLGESAGIHGGIALATREVFSAQGVARMMVGEP</sequence>
<evidence type="ECO:0000313" key="2">
    <source>
        <dbReference type="EMBL" id="EFL22158.1"/>
    </source>
</evidence>
<evidence type="ECO:0000256" key="1">
    <source>
        <dbReference type="ARBA" id="ARBA00006479"/>
    </source>
</evidence>
<dbReference type="InterPro" id="IPR000600">
    <property type="entry name" value="ROK"/>
</dbReference>
<organism evidence="2 3">
    <name type="scientific">Streptomyces himastatinicus ATCC 53653</name>
    <dbReference type="NCBI Taxonomy" id="457427"/>
    <lineage>
        <taxon>Bacteria</taxon>
        <taxon>Bacillati</taxon>
        <taxon>Actinomycetota</taxon>
        <taxon>Actinomycetes</taxon>
        <taxon>Kitasatosporales</taxon>
        <taxon>Streptomycetaceae</taxon>
        <taxon>Streptomyces</taxon>
        <taxon>Streptomyces violaceusniger group</taxon>
    </lineage>
</organism>
<dbReference type="AlphaFoldDB" id="D9WSL7"/>
<dbReference type="InterPro" id="IPR036388">
    <property type="entry name" value="WH-like_DNA-bd_sf"/>
</dbReference>
<dbReference type="SUPFAM" id="SSF53067">
    <property type="entry name" value="Actin-like ATPase domain"/>
    <property type="match status" value="1"/>
</dbReference>
<dbReference type="Pfam" id="PF00480">
    <property type="entry name" value="ROK"/>
    <property type="match status" value="1"/>
</dbReference>
<proteinExistence type="inferred from homology"/>
<dbReference type="EMBL" id="GG657754">
    <property type="protein sequence ID" value="EFL22158.1"/>
    <property type="molecule type" value="Genomic_DNA"/>
</dbReference>
<reference evidence="2 3" key="1">
    <citation type="submission" date="2009-02" db="EMBL/GenBank/DDBJ databases">
        <title>Annotation of Streptomyces hygroscopicus strain ATCC 53653.</title>
        <authorList>
            <consortium name="The Broad Institute Genome Sequencing Platform"/>
            <consortium name="Broad Institute Microbial Sequencing Center"/>
            <person name="Fischbach M."/>
            <person name="Godfrey P."/>
            <person name="Ward D."/>
            <person name="Young S."/>
            <person name="Zeng Q."/>
            <person name="Koehrsen M."/>
            <person name="Alvarado L."/>
            <person name="Berlin A.M."/>
            <person name="Bochicchio J."/>
            <person name="Borenstein D."/>
            <person name="Chapman S.B."/>
            <person name="Chen Z."/>
            <person name="Engels R."/>
            <person name="Freedman E."/>
            <person name="Gellesch M."/>
            <person name="Goldberg J."/>
            <person name="Griggs A."/>
            <person name="Gujja S."/>
            <person name="Heilman E.R."/>
            <person name="Heiman D.I."/>
            <person name="Hepburn T.A."/>
            <person name="Howarth C."/>
            <person name="Jen D."/>
            <person name="Larson L."/>
            <person name="Lewis B."/>
            <person name="Mehta T."/>
            <person name="Park D."/>
            <person name="Pearson M."/>
            <person name="Richards J."/>
            <person name="Roberts A."/>
            <person name="Saif S."/>
            <person name="Shea T.D."/>
            <person name="Shenoy N."/>
            <person name="Sisk P."/>
            <person name="Stolte C."/>
            <person name="Sykes S.N."/>
            <person name="Thomson T."/>
            <person name="Walk T."/>
            <person name="White J."/>
            <person name="Yandava C."/>
            <person name="Straight P."/>
            <person name="Clardy J."/>
            <person name="Hung D."/>
            <person name="Kolter R."/>
            <person name="Mekalanos J."/>
            <person name="Walker S."/>
            <person name="Walsh C.T."/>
            <person name="Wieland-Brown L.C."/>
            <person name="Haas B."/>
            <person name="Nusbaum C."/>
            <person name="Birren B."/>
        </authorList>
    </citation>
    <scope>NUCLEOTIDE SEQUENCE [LARGE SCALE GENOMIC DNA]</scope>
    <source>
        <strain evidence="2 3">ATCC 53653</strain>
    </source>
</reference>
<evidence type="ECO:0000313" key="3">
    <source>
        <dbReference type="Proteomes" id="UP000003963"/>
    </source>
</evidence>
<name>D9WSL7_9ACTN</name>
<gene>
    <name evidence="2" type="ORF">SSOG_01870</name>
</gene>
<dbReference type="SUPFAM" id="SSF46785">
    <property type="entry name" value="Winged helix' DNA-binding domain"/>
    <property type="match status" value="1"/>
</dbReference>
<keyword evidence="3" id="KW-1185">Reference proteome</keyword>
<dbReference type="PANTHER" id="PTHR18964">
    <property type="entry name" value="ROK (REPRESSOR, ORF, KINASE) FAMILY"/>
    <property type="match status" value="1"/>
</dbReference>
<dbReference type="InterPro" id="IPR036390">
    <property type="entry name" value="WH_DNA-bd_sf"/>
</dbReference>
<dbReference type="Gene3D" id="3.30.420.40">
    <property type="match status" value="2"/>
</dbReference>
<dbReference type="Gene3D" id="1.10.10.10">
    <property type="entry name" value="Winged helix-like DNA-binding domain superfamily/Winged helix DNA-binding domain"/>
    <property type="match status" value="1"/>
</dbReference>
<protein>
    <submittedName>
        <fullName evidence="2">ROK family transcriptional regulator</fullName>
    </submittedName>
</protein>
<dbReference type="InterPro" id="IPR043129">
    <property type="entry name" value="ATPase_NBD"/>
</dbReference>